<dbReference type="SUPFAM" id="SSF49777">
    <property type="entry name" value="PEBP-like"/>
    <property type="match status" value="1"/>
</dbReference>
<dbReference type="InterPro" id="IPR005247">
    <property type="entry name" value="YbhB_YbcL/LppC-like"/>
</dbReference>
<dbReference type="Gene3D" id="3.90.280.10">
    <property type="entry name" value="PEBP-like"/>
    <property type="match status" value="1"/>
</dbReference>
<gene>
    <name evidence="2" type="ORF">ACFSBJ_01500</name>
</gene>
<keyword evidence="3" id="KW-1185">Reference proteome</keyword>
<sequence>MDLSSPAFTDGGPIPSEYGYTEANVNPPLEIADAPAGAESLVLVVDDPDALEPAGTVWRHWLVWNLNPTRKRIPEDWSTGTATAVEGENDYGEVGYGGPNPPDGEHTYRFRLFALDTTLDLDAGATLDDLERVMDGHVLAEAGYEGTYG</sequence>
<dbReference type="PANTHER" id="PTHR30289:SF1">
    <property type="entry name" value="PEBP (PHOSPHATIDYLETHANOLAMINE-BINDING PROTEIN) FAMILY PROTEIN"/>
    <property type="match status" value="1"/>
</dbReference>
<dbReference type="PANTHER" id="PTHR30289">
    <property type="entry name" value="UNCHARACTERIZED PROTEIN YBCL-RELATED"/>
    <property type="match status" value="1"/>
</dbReference>
<dbReference type="EMBL" id="JBHUDL010000004">
    <property type="protein sequence ID" value="MFD1632427.1"/>
    <property type="molecule type" value="Genomic_DNA"/>
</dbReference>
<feature type="region of interest" description="Disordered" evidence="1">
    <location>
        <begin position="1"/>
        <end position="21"/>
    </location>
</feature>
<dbReference type="AlphaFoldDB" id="A0ABD6CVN0"/>
<dbReference type="CDD" id="cd00865">
    <property type="entry name" value="PEBP_bact_arch"/>
    <property type="match status" value="1"/>
</dbReference>
<comment type="caution">
    <text evidence="2">The sequence shown here is derived from an EMBL/GenBank/DDBJ whole genome shotgun (WGS) entry which is preliminary data.</text>
</comment>
<dbReference type="NCBIfam" id="TIGR00481">
    <property type="entry name" value="YbhB/YbcL family Raf kinase inhibitor-like protein"/>
    <property type="match status" value="1"/>
</dbReference>
<dbReference type="InterPro" id="IPR036610">
    <property type="entry name" value="PEBP-like_sf"/>
</dbReference>
<evidence type="ECO:0000313" key="2">
    <source>
        <dbReference type="EMBL" id="MFD1632427.1"/>
    </source>
</evidence>
<protein>
    <submittedName>
        <fullName evidence="2">YbhB/YbcL family Raf kinase inhibitor-like protein</fullName>
    </submittedName>
</protein>
<dbReference type="Proteomes" id="UP001597075">
    <property type="component" value="Unassembled WGS sequence"/>
</dbReference>
<dbReference type="GO" id="GO:0004860">
    <property type="term" value="F:protein kinase inhibitor activity"/>
    <property type="evidence" value="ECO:0007669"/>
    <property type="project" value="UniProtKB-KW"/>
</dbReference>
<accession>A0ABD6CVN0</accession>
<name>A0ABD6CVN0_9EURY</name>
<dbReference type="InterPro" id="IPR008914">
    <property type="entry name" value="PEBP"/>
</dbReference>
<dbReference type="RefSeq" id="WP_256406276.1">
    <property type="nucleotide sequence ID" value="NZ_CP187151.1"/>
</dbReference>
<evidence type="ECO:0000313" key="3">
    <source>
        <dbReference type="Proteomes" id="UP001597075"/>
    </source>
</evidence>
<keyword evidence="2" id="KW-0649">Protein kinase inhibitor</keyword>
<organism evidence="2 3">
    <name type="scientific">Haloplanus ruber</name>
    <dbReference type="NCBI Taxonomy" id="869892"/>
    <lineage>
        <taxon>Archaea</taxon>
        <taxon>Methanobacteriati</taxon>
        <taxon>Methanobacteriota</taxon>
        <taxon>Stenosarchaea group</taxon>
        <taxon>Halobacteria</taxon>
        <taxon>Halobacteriales</taxon>
        <taxon>Haloferacaceae</taxon>
        <taxon>Haloplanus</taxon>
    </lineage>
</organism>
<evidence type="ECO:0000256" key="1">
    <source>
        <dbReference type="SAM" id="MobiDB-lite"/>
    </source>
</evidence>
<dbReference type="Pfam" id="PF01161">
    <property type="entry name" value="PBP"/>
    <property type="match status" value="1"/>
</dbReference>
<proteinExistence type="predicted"/>
<reference evidence="2 3" key="1">
    <citation type="journal article" date="2019" name="Int. J. Syst. Evol. Microbiol.">
        <title>The Global Catalogue of Microorganisms (GCM) 10K type strain sequencing project: providing services to taxonomists for standard genome sequencing and annotation.</title>
        <authorList>
            <consortium name="The Broad Institute Genomics Platform"/>
            <consortium name="The Broad Institute Genome Sequencing Center for Infectious Disease"/>
            <person name="Wu L."/>
            <person name="Ma J."/>
        </authorList>
    </citation>
    <scope>NUCLEOTIDE SEQUENCE [LARGE SCALE GENOMIC DNA]</scope>
    <source>
        <strain evidence="2 3">CGMCC 1.10594</strain>
    </source>
</reference>